<evidence type="ECO:0000313" key="5">
    <source>
        <dbReference type="Proteomes" id="UP000183987"/>
    </source>
</evidence>
<dbReference type="InterPro" id="IPR011050">
    <property type="entry name" value="Pectin_lyase_fold/virulence"/>
</dbReference>
<evidence type="ECO:0000313" key="4">
    <source>
        <dbReference type="EMBL" id="SHF86211.1"/>
    </source>
</evidence>
<dbReference type="Gene3D" id="2.160.20.10">
    <property type="entry name" value="Single-stranded right-handed beta-helix, Pectin lyase-like"/>
    <property type="match status" value="1"/>
</dbReference>
<dbReference type="InterPro" id="IPR006626">
    <property type="entry name" value="PbH1"/>
</dbReference>
<dbReference type="EMBL" id="FQUE01000017">
    <property type="protein sequence ID" value="SHF86211.1"/>
    <property type="molecule type" value="Genomic_DNA"/>
</dbReference>
<feature type="region of interest" description="Disordered" evidence="1">
    <location>
        <begin position="394"/>
        <end position="430"/>
    </location>
</feature>
<dbReference type="InterPro" id="IPR012334">
    <property type="entry name" value="Pectin_lyas_fold"/>
</dbReference>
<feature type="signal peptide" evidence="2">
    <location>
        <begin position="1"/>
        <end position="23"/>
    </location>
</feature>
<evidence type="ECO:0000256" key="1">
    <source>
        <dbReference type="SAM" id="MobiDB-lite"/>
    </source>
</evidence>
<gene>
    <name evidence="4" type="ORF">SAMN05444339_11711</name>
</gene>
<dbReference type="InterPro" id="IPR059226">
    <property type="entry name" value="Choice_anch_Q_dom"/>
</dbReference>
<dbReference type="AlphaFoldDB" id="A0A1M5F4X2"/>
<dbReference type="InterPro" id="IPR039448">
    <property type="entry name" value="Beta_helix"/>
</dbReference>
<dbReference type="SMART" id="SM00710">
    <property type="entry name" value="PbH1"/>
    <property type="match status" value="5"/>
</dbReference>
<protein>
    <submittedName>
        <fullName evidence="4">Parallel beta-helix repeat (Two copies)</fullName>
    </submittedName>
</protein>
<name>A0A1M5F4X2_LOKAT</name>
<organism evidence="4 5">
    <name type="scientific">Loktanella atrilutea</name>
    <dbReference type="NCBI Taxonomy" id="366533"/>
    <lineage>
        <taxon>Bacteria</taxon>
        <taxon>Pseudomonadati</taxon>
        <taxon>Pseudomonadota</taxon>
        <taxon>Alphaproteobacteria</taxon>
        <taxon>Rhodobacterales</taxon>
        <taxon>Roseobacteraceae</taxon>
        <taxon>Loktanella</taxon>
    </lineage>
</organism>
<dbReference type="STRING" id="366533.SAMN05444339_11711"/>
<dbReference type="SUPFAM" id="SSF51126">
    <property type="entry name" value="Pectin lyase-like"/>
    <property type="match status" value="1"/>
</dbReference>
<feature type="chain" id="PRO_5012431832" evidence="2">
    <location>
        <begin position="24"/>
        <end position="430"/>
    </location>
</feature>
<feature type="domain" description="Right handed beta helix" evidence="3">
    <location>
        <begin position="170"/>
        <end position="326"/>
    </location>
</feature>
<proteinExistence type="predicted"/>
<evidence type="ECO:0000259" key="3">
    <source>
        <dbReference type="Pfam" id="PF13229"/>
    </source>
</evidence>
<dbReference type="Proteomes" id="UP000183987">
    <property type="component" value="Unassembled WGS sequence"/>
</dbReference>
<keyword evidence="2" id="KW-0732">Signal</keyword>
<dbReference type="NCBIfam" id="NF041518">
    <property type="entry name" value="choice_anch_Q"/>
    <property type="match status" value="1"/>
</dbReference>
<evidence type="ECO:0000256" key="2">
    <source>
        <dbReference type="SAM" id="SignalP"/>
    </source>
</evidence>
<keyword evidence="5" id="KW-1185">Reference proteome</keyword>
<sequence>MHRIPAGLALGLALWLMATAASARDFYVVPEDQGNADTATGAPDSPFPTVWKAIRSGLVSGGDRVILRDGTHGTIKIVNAAFDPPVQIIAETPGKAHADGIIVQGGHGLRFSGLSVWPQVPNTRPRNIVSTDKTAADVGFDAMDIRGAPDAPDRYMSWSLDEWMTDWRANGVRLDGPDNTINNSRVTGVAFGITTTGDRARVTGNRIEGFSGDGMRGLGDGSVFTGNRVENSFKVDDNHDDGFQSWATKPDGDGRKTVRDMVIENNTIIEWTGSANHPLHGKLQGIGLFDGIYRNFTIRNNLIIINAYHGIALYAGADSVIANNTVVNVSGGSADYPWILLRDNRNGWEAGETQVFNNVAMSYKSIANPLQRNAVAQFPAQYFRDAARLDFRPKAGGPLIDSGRAEGAPTTDMTGRPRNGRPDLGAFEME</sequence>
<reference evidence="5" key="1">
    <citation type="submission" date="2016-11" db="EMBL/GenBank/DDBJ databases">
        <authorList>
            <person name="Varghese N."/>
            <person name="Submissions S."/>
        </authorList>
    </citation>
    <scope>NUCLEOTIDE SEQUENCE [LARGE SCALE GENOMIC DNA]</scope>
    <source>
        <strain evidence="5">DSM 29326</strain>
    </source>
</reference>
<accession>A0A1M5F4X2</accession>
<dbReference type="Pfam" id="PF13229">
    <property type="entry name" value="Beta_helix"/>
    <property type="match status" value="1"/>
</dbReference>